<dbReference type="OrthoDB" id="9796655at2"/>
<dbReference type="AlphaFoldDB" id="A0A075K7R1"/>
<dbReference type="PATRIC" id="fig|1217721.7.peg.2750"/>
<organism evidence="6 7">
    <name type="scientific">Dyella japonica A8</name>
    <dbReference type="NCBI Taxonomy" id="1217721"/>
    <lineage>
        <taxon>Bacteria</taxon>
        <taxon>Pseudomonadati</taxon>
        <taxon>Pseudomonadota</taxon>
        <taxon>Gammaproteobacteria</taxon>
        <taxon>Lysobacterales</taxon>
        <taxon>Rhodanobacteraceae</taxon>
        <taxon>Dyella</taxon>
    </lineage>
</organism>
<evidence type="ECO:0000259" key="4">
    <source>
        <dbReference type="PROSITE" id="PS50043"/>
    </source>
</evidence>
<proteinExistence type="predicted"/>
<dbReference type="CDD" id="cd06170">
    <property type="entry name" value="LuxR_C_like"/>
    <property type="match status" value="1"/>
</dbReference>
<evidence type="ECO:0000313" key="7">
    <source>
        <dbReference type="Proteomes" id="UP000027987"/>
    </source>
</evidence>
<dbReference type="PROSITE" id="PS50110">
    <property type="entry name" value="RESPONSE_REGULATORY"/>
    <property type="match status" value="1"/>
</dbReference>
<accession>A0A075K7R1</accession>
<dbReference type="PROSITE" id="PS00622">
    <property type="entry name" value="HTH_LUXR_1"/>
    <property type="match status" value="1"/>
</dbReference>
<sequence length="208" mass="22765">MNDRKIRVLVVDDHAVLRDGVAAALGNHEDMIMVGEARNGKEAIECFQALRPDVTLMDLQMPVMNGVEAIAAIRRDDPDARIIVLTTYTGDVQAVRALKAGAVGYLLKSGLRTELIDAIRNVHRGQRHVHRDVANEIAMHVVDEALTEREVAILQLVASGQANKQVASMLGLSEETVKGHLKNIFSKLDVTDRTHAVTVAARRGIIEL</sequence>
<dbReference type="HOGENOM" id="CLU_000445_90_0_6"/>
<dbReference type="InterPro" id="IPR058245">
    <property type="entry name" value="NreC/VraR/RcsB-like_REC"/>
</dbReference>
<dbReference type="SMART" id="SM00448">
    <property type="entry name" value="REC"/>
    <property type="match status" value="1"/>
</dbReference>
<dbReference type="SMART" id="SM00421">
    <property type="entry name" value="HTH_LUXR"/>
    <property type="match status" value="1"/>
</dbReference>
<dbReference type="GO" id="GO:0006355">
    <property type="term" value="P:regulation of DNA-templated transcription"/>
    <property type="evidence" value="ECO:0007669"/>
    <property type="project" value="InterPro"/>
</dbReference>
<dbReference type="InterPro" id="IPR016032">
    <property type="entry name" value="Sig_transdc_resp-reg_C-effctor"/>
</dbReference>
<dbReference type="PROSITE" id="PS50043">
    <property type="entry name" value="HTH_LUXR_2"/>
    <property type="match status" value="1"/>
</dbReference>
<gene>
    <name evidence="6" type="ORF">HY57_13345</name>
</gene>
<feature type="modified residue" description="4-aspartylphosphate" evidence="3">
    <location>
        <position position="58"/>
    </location>
</feature>
<dbReference type="RefSeq" id="WP_019467580.1">
    <property type="nucleotide sequence ID" value="NZ_ALOY01000184.1"/>
</dbReference>
<dbReference type="Pfam" id="PF00072">
    <property type="entry name" value="Response_reg"/>
    <property type="match status" value="1"/>
</dbReference>
<dbReference type="GO" id="GO:0003677">
    <property type="term" value="F:DNA binding"/>
    <property type="evidence" value="ECO:0007669"/>
    <property type="project" value="UniProtKB-KW"/>
</dbReference>
<dbReference type="Pfam" id="PF00196">
    <property type="entry name" value="GerE"/>
    <property type="match status" value="1"/>
</dbReference>
<evidence type="ECO:0000256" key="1">
    <source>
        <dbReference type="ARBA" id="ARBA00022553"/>
    </source>
</evidence>
<keyword evidence="2" id="KW-0238">DNA-binding</keyword>
<dbReference type="Gene3D" id="3.40.50.2300">
    <property type="match status" value="1"/>
</dbReference>
<evidence type="ECO:0000313" key="6">
    <source>
        <dbReference type="EMBL" id="AIF48173.1"/>
    </source>
</evidence>
<evidence type="ECO:0000256" key="3">
    <source>
        <dbReference type="PROSITE-ProRule" id="PRU00169"/>
    </source>
</evidence>
<dbReference type="PANTHER" id="PTHR43214">
    <property type="entry name" value="TWO-COMPONENT RESPONSE REGULATOR"/>
    <property type="match status" value="1"/>
</dbReference>
<dbReference type="GO" id="GO:0000160">
    <property type="term" value="P:phosphorelay signal transduction system"/>
    <property type="evidence" value="ECO:0007669"/>
    <property type="project" value="InterPro"/>
</dbReference>
<dbReference type="CDD" id="cd17535">
    <property type="entry name" value="REC_NarL-like"/>
    <property type="match status" value="1"/>
</dbReference>
<dbReference type="PRINTS" id="PR00038">
    <property type="entry name" value="HTHLUXR"/>
</dbReference>
<feature type="domain" description="Response regulatory" evidence="5">
    <location>
        <begin position="7"/>
        <end position="123"/>
    </location>
</feature>
<evidence type="ECO:0000256" key="2">
    <source>
        <dbReference type="ARBA" id="ARBA00023125"/>
    </source>
</evidence>
<dbReference type="EMBL" id="CP008884">
    <property type="protein sequence ID" value="AIF48173.1"/>
    <property type="molecule type" value="Genomic_DNA"/>
</dbReference>
<reference evidence="6 7" key="1">
    <citation type="submission" date="2014-07" db="EMBL/GenBank/DDBJ databases">
        <title>Complete Genome Sequence of Dyella japonica Strain A8 Isolated from Malaysian Tropical Soil.</title>
        <authorList>
            <person name="Hui R.K.H."/>
            <person name="Chen J.-W."/>
            <person name="Chan K.-G."/>
            <person name="Leung F.C.C."/>
        </authorList>
    </citation>
    <scope>NUCLEOTIDE SEQUENCE [LARGE SCALE GENOMIC DNA]</scope>
    <source>
        <strain evidence="6 7">A8</strain>
    </source>
</reference>
<dbReference type="STRING" id="1217721.HY57_13345"/>
<protein>
    <submittedName>
        <fullName evidence="6">LuxR family transcriptional regulator</fullName>
    </submittedName>
</protein>
<evidence type="ECO:0000259" key="5">
    <source>
        <dbReference type="PROSITE" id="PS50110"/>
    </source>
</evidence>
<keyword evidence="7" id="KW-1185">Reference proteome</keyword>
<dbReference type="KEGG" id="dja:HY57_13345"/>
<dbReference type="InterPro" id="IPR000792">
    <property type="entry name" value="Tscrpt_reg_LuxR_C"/>
</dbReference>
<dbReference type="SUPFAM" id="SSF52172">
    <property type="entry name" value="CheY-like"/>
    <property type="match status" value="1"/>
</dbReference>
<dbReference type="InterPro" id="IPR039420">
    <property type="entry name" value="WalR-like"/>
</dbReference>
<keyword evidence="1 3" id="KW-0597">Phosphoprotein</keyword>
<name>A0A075K7R1_9GAMM</name>
<dbReference type="InterPro" id="IPR011006">
    <property type="entry name" value="CheY-like_superfamily"/>
</dbReference>
<dbReference type="PANTHER" id="PTHR43214:SF43">
    <property type="entry name" value="TWO-COMPONENT RESPONSE REGULATOR"/>
    <property type="match status" value="1"/>
</dbReference>
<feature type="domain" description="HTH luxR-type" evidence="4">
    <location>
        <begin position="139"/>
        <end position="204"/>
    </location>
</feature>
<dbReference type="InterPro" id="IPR001789">
    <property type="entry name" value="Sig_transdc_resp-reg_receiver"/>
</dbReference>
<dbReference type="Proteomes" id="UP000027987">
    <property type="component" value="Chromosome"/>
</dbReference>
<dbReference type="SUPFAM" id="SSF46894">
    <property type="entry name" value="C-terminal effector domain of the bipartite response regulators"/>
    <property type="match status" value="1"/>
</dbReference>